<dbReference type="STRING" id="35608.A0A2U1KK16"/>
<dbReference type="GO" id="GO:0047325">
    <property type="term" value="F:inositol-3,4,5,6-tetrakisphosphate 1-kinase activity"/>
    <property type="evidence" value="ECO:0007669"/>
    <property type="project" value="InterPro"/>
</dbReference>
<evidence type="ECO:0000256" key="5">
    <source>
        <dbReference type="ARBA" id="ARBA00022679"/>
    </source>
</evidence>
<evidence type="ECO:0000256" key="10">
    <source>
        <dbReference type="ARBA" id="ARBA00022842"/>
    </source>
</evidence>
<dbReference type="InterPro" id="IPR008656">
    <property type="entry name" value="Inositol_tetrakis-P_1-kinase"/>
</dbReference>
<reference evidence="12 13" key="1">
    <citation type="journal article" date="2018" name="Mol. Plant">
        <title>The genome of Artemisia annua provides insight into the evolution of Asteraceae family and artemisinin biosynthesis.</title>
        <authorList>
            <person name="Shen Q."/>
            <person name="Zhang L."/>
            <person name="Liao Z."/>
            <person name="Wang S."/>
            <person name="Yan T."/>
            <person name="Shi P."/>
            <person name="Liu M."/>
            <person name="Fu X."/>
            <person name="Pan Q."/>
            <person name="Wang Y."/>
            <person name="Lv Z."/>
            <person name="Lu X."/>
            <person name="Zhang F."/>
            <person name="Jiang W."/>
            <person name="Ma Y."/>
            <person name="Chen M."/>
            <person name="Hao X."/>
            <person name="Li L."/>
            <person name="Tang Y."/>
            <person name="Lv G."/>
            <person name="Zhou Y."/>
            <person name="Sun X."/>
            <person name="Brodelius P.E."/>
            <person name="Rose J.K.C."/>
            <person name="Tang K."/>
        </authorList>
    </citation>
    <scope>NUCLEOTIDE SEQUENCE [LARGE SCALE GENOMIC DNA]</scope>
    <source>
        <strain evidence="13">cv. Huhao1</strain>
        <tissue evidence="12">Leaf</tissue>
    </source>
</reference>
<evidence type="ECO:0000259" key="11">
    <source>
        <dbReference type="Pfam" id="PF05770"/>
    </source>
</evidence>
<evidence type="ECO:0000256" key="1">
    <source>
        <dbReference type="ARBA" id="ARBA00001946"/>
    </source>
</evidence>
<feature type="domain" description="Inositol 1,3,4-trisphosphate 5/6-kinase ATP-grasp" evidence="11">
    <location>
        <begin position="50"/>
        <end position="160"/>
    </location>
</feature>
<dbReference type="GO" id="GO:0032957">
    <property type="term" value="P:inositol trisphosphate metabolic process"/>
    <property type="evidence" value="ECO:0007669"/>
    <property type="project" value="InterPro"/>
</dbReference>
<keyword evidence="10" id="KW-0460">Magnesium</keyword>
<comment type="similarity">
    <text evidence="2">Belongs to the ITPK1 family.</text>
</comment>
<evidence type="ECO:0000256" key="6">
    <source>
        <dbReference type="ARBA" id="ARBA00022723"/>
    </source>
</evidence>
<dbReference type="OrthoDB" id="1733999at2759"/>
<evidence type="ECO:0000313" key="12">
    <source>
        <dbReference type="EMBL" id="PWA37068.1"/>
    </source>
</evidence>
<gene>
    <name evidence="12" type="ORF">CTI12_AA585570</name>
</gene>
<keyword evidence="8" id="KW-0418">Kinase</keyword>
<comment type="subunit">
    <text evidence="3">Monomer.</text>
</comment>
<sequence>MPESEHNNRFQIGYALPLKRVAFFMTPSFVNHAKHQGIDFIPSKSPNHSLIINHHSTSSFTRYTLTKWRSISITTPSETPKLASSAMARKGGGSGEVEMPMDEFVDEVAKGMRQALVLRLFSFDMIIDENGSGYLVIDINYFHGYDSLDSYETFMTDFFAECHEIKSDRWRRGWC</sequence>
<evidence type="ECO:0000256" key="4">
    <source>
        <dbReference type="ARBA" id="ARBA00012017"/>
    </source>
</evidence>
<keyword evidence="6" id="KW-0479">Metal-binding</keyword>
<proteinExistence type="inferred from homology"/>
<comment type="cofactor">
    <cofactor evidence="1">
        <name>Mg(2+)</name>
        <dbReference type="ChEBI" id="CHEBI:18420"/>
    </cofactor>
</comment>
<evidence type="ECO:0000256" key="9">
    <source>
        <dbReference type="ARBA" id="ARBA00022840"/>
    </source>
</evidence>
<dbReference type="Proteomes" id="UP000245207">
    <property type="component" value="Unassembled WGS sequence"/>
</dbReference>
<evidence type="ECO:0000256" key="7">
    <source>
        <dbReference type="ARBA" id="ARBA00022741"/>
    </source>
</evidence>
<evidence type="ECO:0000256" key="3">
    <source>
        <dbReference type="ARBA" id="ARBA00011245"/>
    </source>
</evidence>
<dbReference type="InterPro" id="IPR040464">
    <property type="entry name" value="InsP(3)kin_ATP-grasp"/>
</dbReference>
<dbReference type="EC" id="2.7.1.159" evidence="4"/>
<keyword evidence="5" id="KW-0808">Transferase</keyword>
<dbReference type="GO" id="GO:0005524">
    <property type="term" value="F:ATP binding"/>
    <property type="evidence" value="ECO:0007669"/>
    <property type="project" value="UniProtKB-KW"/>
</dbReference>
<dbReference type="GO" id="GO:0052726">
    <property type="term" value="F:inositol-1,3,4-trisphosphate 5-kinase activity"/>
    <property type="evidence" value="ECO:0007669"/>
    <property type="project" value="InterPro"/>
</dbReference>
<evidence type="ECO:0000256" key="2">
    <source>
        <dbReference type="ARBA" id="ARBA00009601"/>
    </source>
</evidence>
<protein>
    <recommendedName>
        <fullName evidence="4">inositol-1,3,4-trisphosphate 5/6-kinase</fullName>
        <ecNumber evidence="4">2.7.1.159</ecNumber>
    </recommendedName>
</protein>
<evidence type="ECO:0000313" key="13">
    <source>
        <dbReference type="Proteomes" id="UP000245207"/>
    </source>
</evidence>
<keyword evidence="9" id="KW-0067">ATP-binding</keyword>
<dbReference type="Gene3D" id="3.30.470.20">
    <property type="entry name" value="ATP-grasp fold, B domain"/>
    <property type="match status" value="1"/>
</dbReference>
<dbReference type="PANTHER" id="PTHR14217">
    <property type="entry name" value="INOSITOL-TETRAKISPHOSPHATE 1-KINASE"/>
    <property type="match status" value="1"/>
</dbReference>
<dbReference type="AlphaFoldDB" id="A0A2U1KK16"/>
<name>A0A2U1KK16_ARTAN</name>
<dbReference type="PANTHER" id="PTHR14217:SF43">
    <property type="entry name" value="INOSITOL-TETRAKISPHOSPHATE 1-KINASE"/>
    <property type="match status" value="1"/>
</dbReference>
<evidence type="ECO:0000256" key="8">
    <source>
        <dbReference type="ARBA" id="ARBA00022777"/>
    </source>
</evidence>
<dbReference type="GO" id="GO:0000287">
    <property type="term" value="F:magnesium ion binding"/>
    <property type="evidence" value="ECO:0007669"/>
    <property type="project" value="InterPro"/>
</dbReference>
<keyword evidence="7" id="KW-0547">Nucleotide-binding</keyword>
<comment type="caution">
    <text evidence="12">The sequence shown here is derived from an EMBL/GenBank/DDBJ whole genome shotgun (WGS) entry which is preliminary data.</text>
</comment>
<dbReference type="GO" id="GO:0052725">
    <property type="term" value="F:inositol-1,3,4-trisphosphate 6-kinase activity"/>
    <property type="evidence" value="ECO:0007669"/>
    <property type="project" value="InterPro"/>
</dbReference>
<dbReference type="Pfam" id="PF05770">
    <property type="entry name" value="Ins134_P3_kin"/>
    <property type="match status" value="1"/>
</dbReference>
<dbReference type="EMBL" id="PKPP01017278">
    <property type="protein sequence ID" value="PWA37068.1"/>
    <property type="molecule type" value="Genomic_DNA"/>
</dbReference>
<organism evidence="12 13">
    <name type="scientific">Artemisia annua</name>
    <name type="common">Sweet wormwood</name>
    <dbReference type="NCBI Taxonomy" id="35608"/>
    <lineage>
        <taxon>Eukaryota</taxon>
        <taxon>Viridiplantae</taxon>
        <taxon>Streptophyta</taxon>
        <taxon>Embryophyta</taxon>
        <taxon>Tracheophyta</taxon>
        <taxon>Spermatophyta</taxon>
        <taxon>Magnoliopsida</taxon>
        <taxon>eudicotyledons</taxon>
        <taxon>Gunneridae</taxon>
        <taxon>Pentapetalae</taxon>
        <taxon>asterids</taxon>
        <taxon>campanulids</taxon>
        <taxon>Asterales</taxon>
        <taxon>Asteraceae</taxon>
        <taxon>Asteroideae</taxon>
        <taxon>Anthemideae</taxon>
        <taxon>Artemisiinae</taxon>
        <taxon>Artemisia</taxon>
    </lineage>
</organism>
<accession>A0A2U1KK16</accession>
<dbReference type="GO" id="GO:0005737">
    <property type="term" value="C:cytoplasm"/>
    <property type="evidence" value="ECO:0007669"/>
    <property type="project" value="TreeGrafter"/>
</dbReference>
<keyword evidence="13" id="KW-1185">Reference proteome</keyword>